<keyword evidence="4 6" id="KW-1133">Transmembrane helix</keyword>
<proteinExistence type="predicted"/>
<sequence>MILSSLPGLVELVLHTDQYLFPLIDNYGTWIYLIIFLIIFCETGFVVTPFLPGDSLLFILGVISATGVLNPLLLIAVLILAAVLGDATNYHIGATLGRSLLGARWCPIRETHVAATESFYHRYGGLTIVIARFVPYIRTLAPFIAGVVRMGYPKFFGYNALGGFLWVTGIVAAGYFLGTVPVVQEYRGLISLAVLVITVVSVVIIIIGVIRLLRCRRAGNP</sequence>
<feature type="transmembrane region" description="Helical" evidence="6">
    <location>
        <begin position="126"/>
        <end position="148"/>
    </location>
</feature>
<dbReference type="InterPro" id="IPR032816">
    <property type="entry name" value="VTT_dom"/>
</dbReference>
<gene>
    <name evidence="8" type="ORF">R6Y95_04050</name>
</gene>
<accession>A0ABD8AAF2</accession>
<keyword evidence="3 6" id="KW-0812">Transmembrane</keyword>
<feature type="transmembrane region" description="Helical" evidence="6">
    <location>
        <begin position="30"/>
        <end position="51"/>
    </location>
</feature>
<keyword evidence="2" id="KW-1003">Cell membrane</keyword>
<evidence type="ECO:0000259" key="7">
    <source>
        <dbReference type="Pfam" id="PF09335"/>
    </source>
</evidence>
<dbReference type="AlphaFoldDB" id="A0ABD8AAF2"/>
<evidence type="ECO:0000256" key="5">
    <source>
        <dbReference type="ARBA" id="ARBA00023136"/>
    </source>
</evidence>
<organism evidence="8 9">
    <name type="scientific">Methanoculleus palmolei</name>
    <dbReference type="NCBI Taxonomy" id="72612"/>
    <lineage>
        <taxon>Archaea</taxon>
        <taxon>Methanobacteriati</taxon>
        <taxon>Methanobacteriota</taxon>
        <taxon>Stenosarchaea group</taxon>
        <taxon>Methanomicrobia</taxon>
        <taxon>Methanomicrobiales</taxon>
        <taxon>Methanomicrobiaceae</taxon>
        <taxon>Methanoculleus</taxon>
    </lineage>
</organism>
<name>A0ABD8AAF2_9EURY</name>
<evidence type="ECO:0000256" key="6">
    <source>
        <dbReference type="SAM" id="Phobius"/>
    </source>
</evidence>
<dbReference type="EMBL" id="CP137641">
    <property type="protein sequence ID" value="WOX56511.1"/>
    <property type="molecule type" value="Genomic_DNA"/>
</dbReference>
<evidence type="ECO:0000313" key="9">
    <source>
        <dbReference type="Proteomes" id="UP001626603"/>
    </source>
</evidence>
<keyword evidence="9" id="KW-1185">Reference proteome</keyword>
<evidence type="ECO:0000256" key="3">
    <source>
        <dbReference type="ARBA" id="ARBA00022692"/>
    </source>
</evidence>
<evidence type="ECO:0000313" key="8">
    <source>
        <dbReference type="EMBL" id="WOX56511.1"/>
    </source>
</evidence>
<feature type="transmembrane region" description="Helical" evidence="6">
    <location>
        <begin position="189"/>
        <end position="213"/>
    </location>
</feature>
<dbReference type="Pfam" id="PF09335">
    <property type="entry name" value="VTT_dom"/>
    <property type="match status" value="1"/>
</dbReference>
<dbReference type="InterPro" id="IPR032818">
    <property type="entry name" value="DedA-like"/>
</dbReference>
<feature type="domain" description="VTT" evidence="7">
    <location>
        <begin position="51"/>
        <end position="175"/>
    </location>
</feature>
<evidence type="ECO:0000256" key="1">
    <source>
        <dbReference type="ARBA" id="ARBA00004651"/>
    </source>
</evidence>
<dbReference type="Proteomes" id="UP001626603">
    <property type="component" value="Chromosome"/>
</dbReference>
<evidence type="ECO:0000256" key="2">
    <source>
        <dbReference type="ARBA" id="ARBA00022475"/>
    </source>
</evidence>
<feature type="transmembrane region" description="Helical" evidence="6">
    <location>
        <begin position="58"/>
        <end position="84"/>
    </location>
</feature>
<comment type="subcellular location">
    <subcellularLocation>
        <location evidence="1">Cell membrane</location>
        <topology evidence="1">Multi-pass membrane protein</topology>
    </subcellularLocation>
</comment>
<keyword evidence="5 6" id="KW-0472">Membrane</keyword>
<dbReference type="PANTHER" id="PTHR30353:SF0">
    <property type="entry name" value="TRANSMEMBRANE PROTEIN"/>
    <property type="match status" value="1"/>
</dbReference>
<evidence type="ECO:0000256" key="4">
    <source>
        <dbReference type="ARBA" id="ARBA00022989"/>
    </source>
</evidence>
<reference evidence="8 9" key="1">
    <citation type="submission" date="2023-10" db="EMBL/GenBank/DDBJ databases">
        <title>The complete genome sequence of Methanoculleus palmolei DSM 4273.</title>
        <authorList>
            <person name="Lai S.-J."/>
            <person name="You Y.-T."/>
            <person name="Chen S.-C."/>
        </authorList>
    </citation>
    <scope>NUCLEOTIDE SEQUENCE [LARGE SCALE GENOMIC DNA]</scope>
    <source>
        <strain evidence="8 9">DSM 4273</strain>
    </source>
</reference>
<feature type="transmembrane region" description="Helical" evidence="6">
    <location>
        <begin position="155"/>
        <end position="177"/>
    </location>
</feature>
<dbReference type="PANTHER" id="PTHR30353">
    <property type="entry name" value="INNER MEMBRANE PROTEIN DEDA-RELATED"/>
    <property type="match status" value="1"/>
</dbReference>
<dbReference type="GO" id="GO:0005886">
    <property type="term" value="C:plasma membrane"/>
    <property type="evidence" value="ECO:0007669"/>
    <property type="project" value="UniProtKB-SubCell"/>
</dbReference>
<protein>
    <submittedName>
        <fullName evidence="8">VTT domain-containing protein</fullName>
    </submittedName>
</protein>